<feature type="transmembrane region" description="Helical" evidence="8">
    <location>
        <begin position="108"/>
        <end position="126"/>
    </location>
</feature>
<accession>A0A1T5EB23</accession>
<feature type="transmembrane region" description="Helical" evidence="8">
    <location>
        <begin position="61"/>
        <end position="80"/>
    </location>
</feature>
<dbReference type="GO" id="GO:0015232">
    <property type="term" value="F:heme transmembrane transporter activity"/>
    <property type="evidence" value="ECO:0007669"/>
    <property type="project" value="InterPro"/>
</dbReference>
<keyword evidence="7 8" id="KW-0472">Membrane</keyword>
<gene>
    <name evidence="9" type="ORF">SAMN05660841_02480</name>
</gene>
<dbReference type="AlphaFoldDB" id="A0A1T5EB23"/>
<dbReference type="STRING" id="1513896.SAMN05660841_02480"/>
<evidence type="ECO:0000313" key="9">
    <source>
        <dbReference type="EMBL" id="SKB81081.1"/>
    </source>
</evidence>
<dbReference type="InterPro" id="IPR003544">
    <property type="entry name" value="Cyt_c_biogenesis_CcmB"/>
</dbReference>
<dbReference type="Pfam" id="PF03379">
    <property type="entry name" value="CcmB"/>
    <property type="match status" value="1"/>
</dbReference>
<keyword evidence="4 8" id="KW-0812">Transmembrane</keyword>
<dbReference type="EMBL" id="FUZF01000010">
    <property type="protein sequence ID" value="SKB81081.1"/>
    <property type="molecule type" value="Genomic_DNA"/>
</dbReference>
<keyword evidence="3" id="KW-0813">Transport</keyword>
<feature type="transmembrane region" description="Helical" evidence="8">
    <location>
        <begin position="170"/>
        <end position="195"/>
    </location>
</feature>
<reference evidence="10" key="1">
    <citation type="submission" date="2017-02" db="EMBL/GenBank/DDBJ databases">
        <authorList>
            <person name="Varghese N."/>
            <person name="Submissions S."/>
        </authorList>
    </citation>
    <scope>NUCLEOTIDE SEQUENCE [LARGE SCALE GENOMIC DNA]</scope>
    <source>
        <strain evidence="10">DSM 24091</strain>
    </source>
</reference>
<evidence type="ECO:0000313" key="10">
    <source>
        <dbReference type="Proteomes" id="UP000190150"/>
    </source>
</evidence>
<keyword evidence="6 8" id="KW-1133">Transmembrane helix</keyword>
<protein>
    <submittedName>
        <fullName evidence="9">Heme exporter protein B</fullName>
    </submittedName>
</protein>
<name>A0A1T5EB23_9SPHI</name>
<organism evidence="9 10">
    <name type="scientific">Sphingobacterium nematocida</name>
    <dbReference type="NCBI Taxonomy" id="1513896"/>
    <lineage>
        <taxon>Bacteria</taxon>
        <taxon>Pseudomonadati</taxon>
        <taxon>Bacteroidota</taxon>
        <taxon>Sphingobacteriia</taxon>
        <taxon>Sphingobacteriales</taxon>
        <taxon>Sphingobacteriaceae</taxon>
        <taxon>Sphingobacterium</taxon>
    </lineage>
</organism>
<comment type="subcellular location">
    <subcellularLocation>
        <location evidence="1">Membrane</location>
        <topology evidence="1">Multi-pass membrane protein</topology>
    </subcellularLocation>
</comment>
<feature type="transmembrane region" description="Helical" evidence="8">
    <location>
        <begin position="207"/>
        <end position="229"/>
    </location>
</feature>
<evidence type="ECO:0000256" key="5">
    <source>
        <dbReference type="ARBA" id="ARBA00022748"/>
    </source>
</evidence>
<dbReference type="PANTHER" id="PTHR30070:SF1">
    <property type="entry name" value="CYTOCHROME C BIOGENESIS B-RELATED"/>
    <property type="match status" value="1"/>
</dbReference>
<dbReference type="PANTHER" id="PTHR30070">
    <property type="entry name" value="HEME EXPORTER PROTEIN B"/>
    <property type="match status" value="1"/>
</dbReference>
<keyword evidence="5" id="KW-0201">Cytochrome c-type biogenesis</keyword>
<evidence type="ECO:0000256" key="6">
    <source>
        <dbReference type="ARBA" id="ARBA00022989"/>
    </source>
</evidence>
<evidence type="ECO:0000256" key="1">
    <source>
        <dbReference type="ARBA" id="ARBA00004141"/>
    </source>
</evidence>
<dbReference type="Proteomes" id="UP000190150">
    <property type="component" value="Unassembled WGS sequence"/>
</dbReference>
<comment type="similarity">
    <text evidence="2">Belongs to the CcmB/CycW/HelB family.</text>
</comment>
<evidence type="ECO:0000256" key="8">
    <source>
        <dbReference type="SAM" id="Phobius"/>
    </source>
</evidence>
<evidence type="ECO:0000256" key="7">
    <source>
        <dbReference type="ARBA" id="ARBA00023136"/>
    </source>
</evidence>
<evidence type="ECO:0000256" key="3">
    <source>
        <dbReference type="ARBA" id="ARBA00022448"/>
    </source>
</evidence>
<dbReference type="GO" id="GO:0017004">
    <property type="term" value="P:cytochrome complex assembly"/>
    <property type="evidence" value="ECO:0007669"/>
    <property type="project" value="UniProtKB-KW"/>
</dbReference>
<feature type="transmembrane region" description="Helical" evidence="8">
    <location>
        <begin position="138"/>
        <end position="158"/>
    </location>
</feature>
<evidence type="ECO:0000256" key="4">
    <source>
        <dbReference type="ARBA" id="ARBA00022692"/>
    </source>
</evidence>
<sequence>MLKTAKYVSLWYMSFFQQVKTLVYKDLTLEWRSKYAINSILLYVVSTVFVCYQAFKSVDTQIWNALFWIILLFASINAISRSFVQESQYRQLYYYAIASPKSIIISKVIYNVILMTVLSVITYVIYSLIFKNPVGDPVFYYIAVLLGAISFATVFTMVSGISAKTGNNSTIMAILAFPVIIPLLIVLITLSQNALQGMDRAESYNEIGVLVAINVITITISLLLFPYLWRD</sequence>
<proteinExistence type="inferred from homology"/>
<evidence type="ECO:0000256" key="2">
    <source>
        <dbReference type="ARBA" id="ARBA00010544"/>
    </source>
</evidence>
<dbReference type="GO" id="GO:1903607">
    <property type="term" value="P:cytochrome c biosynthetic process"/>
    <property type="evidence" value="ECO:0007669"/>
    <property type="project" value="TreeGrafter"/>
</dbReference>
<dbReference type="GO" id="GO:0005886">
    <property type="term" value="C:plasma membrane"/>
    <property type="evidence" value="ECO:0007669"/>
    <property type="project" value="TreeGrafter"/>
</dbReference>
<keyword evidence="10" id="KW-1185">Reference proteome</keyword>
<feature type="transmembrane region" description="Helical" evidence="8">
    <location>
        <begin position="35"/>
        <end position="55"/>
    </location>
</feature>